<accession>A0ABW1CBA5</accession>
<name>A0ABW1CBA5_9ACTN</name>
<dbReference type="EMBL" id="JBHSPA010000003">
    <property type="protein sequence ID" value="MFC5822487.1"/>
    <property type="molecule type" value="Genomic_DNA"/>
</dbReference>
<evidence type="ECO:0000313" key="2">
    <source>
        <dbReference type="EMBL" id="MFC5822487.1"/>
    </source>
</evidence>
<protein>
    <submittedName>
        <fullName evidence="2">Uncharacterized protein</fullName>
    </submittedName>
</protein>
<dbReference type="Proteomes" id="UP001596058">
    <property type="component" value="Unassembled WGS sequence"/>
</dbReference>
<keyword evidence="3" id="KW-1185">Reference proteome</keyword>
<dbReference type="RefSeq" id="WP_379512040.1">
    <property type="nucleotide sequence ID" value="NZ_JBHSPA010000003.1"/>
</dbReference>
<evidence type="ECO:0000256" key="1">
    <source>
        <dbReference type="SAM" id="MobiDB-lite"/>
    </source>
</evidence>
<gene>
    <name evidence="2" type="ORF">ACFPZ3_01335</name>
</gene>
<evidence type="ECO:0000313" key="3">
    <source>
        <dbReference type="Proteomes" id="UP001596058"/>
    </source>
</evidence>
<sequence>MSRIRAAFWDRTSSRHSILTHPWRMAPPHADTHHYQPATARTEEAA</sequence>
<reference evidence="3" key="1">
    <citation type="journal article" date="2019" name="Int. J. Syst. Evol. Microbiol.">
        <title>The Global Catalogue of Microorganisms (GCM) 10K type strain sequencing project: providing services to taxonomists for standard genome sequencing and annotation.</title>
        <authorList>
            <consortium name="The Broad Institute Genomics Platform"/>
            <consortium name="The Broad Institute Genome Sequencing Center for Infectious Disease"/>
            <person name="Wu L."/>
            <person name="Ma J."/>
        </authorList>
    </citation>
    <scope>NUCLEOTIDE SEQUENCE [LARGE SCALE GENOMIC DNA]</scope>
    <source>
        <strain evidence="3">CCUG 53903</strain>
    </source>
</reference>
<organism evidence="2 3">
    <name type="scientific">Nonomuraea insulae</name>
    <dbReference type="NCBI Taxonomy" id="1616787"/>
    <lineage>
        <taxon>Bacteria</taxon>
        <taxon>Bacillati</taxon>
        <taxon>Actinomycetota</taxon>
        <taxon>Actinomycetes</taxon>
        <taxon>Streptosporangiales</taxon>
        <taxon>Streptosporangiaceae</taxon>
        <taxon>Nonomuraea</taxon>
    </lineage>
</organism>
<feature type="region of interest" description="Disordered" evidence="1">
    <location>
        <begin position="20"/>
        <end position="46"/>
    </location>
</feature>
<comment type="caution">
    <text evidence="2">The sequence shown here is derived from an EMBL/GenBank/DDBJ whole genome shotgun (WGS) entry which is preliminary data.</text>
</comment>
<proteinExistence type="predicted"/>